<evidence type="ECO:0000256" key="1">
    <source>
        <dbReference type="SAM" id="Phobius"/>
    </source>
</evidence>
<keyword evidence="3" id="KW-1185">Reference proteome</keyword>
<dbReference type="Proteomes" id="UP001078443">
    <property type="component" value="Unassembled WGS sequence"/>
</dbReference>
<evidence type="ECO:0000313" key="2">
    <source>
        <dbReference type="EMBL" id="MCY6484121.1"/>
    </source>
</evidence>
<proteinExistence type="predicted"/>
<accession>A0ABT4CYS3</accession>
<keyword evidence="1" id="KW-0472">Membrane</keyword>
<dbReference type="EMBL" id="JAPQER010000002">
    <property type="protein sequence ID" value="MCY6484121.1"/>
    <property type="molecule type" value="Genomic_DNA"/>
</dbReference>
<reference evidence="2" key="1">
    <citation type="submission" date="2022-12" db="EMBL/GenBank/DDBJ databases">
        <authorList>
            <person name="Wang J."/>
        </authorList>
    </citation>
    <scope>NUCLEOTIDE SEQUENCE</scope>
    <source>
        <strain evidence="2">HY-45-18</strain>
    </source>
</reference>
<name>A0ABT4CYS3_9CLOT</name>
<keyword evidence="1" id="KW-1133">Transmembrane helix</keyword>
<dbReference type="RefSeq" id="WP_268040395.1">
    <property type="nucleotide sequence ID" value="NZ_JAPQER010000002.1"/>
</dbReference>
<comment type="caution">
    <text evidence="2">The sequence shown here is derived from an EMBL/GenBank/DDBJ whole genome shotgun (WGS) entry which is preliminary data.</text>
</comment>
<gene>
    <name evidence="2" type="ORF">OW763_07110</name>
</gene>
<sequence length="166" mass="19077">MTKILKATNKNIFITIILLISTVSFLAGCSNSKNSADENVSVKDINEKVKQTIDVSEMREGDGEKLQKLYDINPEDLEEFVFYTPPSNIKADELIIMKVKDSDKIDDIKEKISKRIEQQGSNFKDYLPEEYYLIEKHVLKDNGNYILLTVSKDAEKIEDIFDEAFK</sequence>
<keyword evidence="1" id="KW-0812">Transmembrane</keyword>
<dbReference type="Pfam" id="PF14270">
    <property type="entry name" value="DUF4358"/>
    <property type="match status" value="1"/>
</dbReference>
<protein>
    <submittedName>
        <fullName evidence="2">DUF4358 domain-containing protein</fullName>
    </submittedName>
</protein>
<evidence type="ECO:0000313" key="3">
    <source>
        <dbReference type="Proteomes" id="UP001078443"/>
    </source>
</evidence>
<organism evidence="2 3">
    <name type="scientific">Clostridium aestuarii</name>
    <dbReference type="NCBI Taxonomy" id="338193"/>
    <lineage>
        <taxon>Bacteria</taxon>
        <taxon>Bacillati</taxon>
        <taxon>Bacillota</taxon>
        <taxon>Clostridia</taxon>
        <taxon>Eubacteriales</taxon>
        <taxon>Clostridiaceae</taxon>
        <taxon>Clostridium</taxon>
    </lineage>
</organism>
<feature type="transmembrane region" description="Helical" evidence="1">
    <location>
        <begin position="12"/>
        <end position="28"/>
    </location>
</feature>
<dbReference type="InterPro" id="IPR025648">
    <property type="entry name" value="DUF4358"/>
</dbReference>
<dbReference type="PROSITE" id="PS51257">
    <property type="entry name" value="PROKAR_LIPOPROTEIN"/>
    <property type="match status" value="1"/>
</dbReference>